<sequence>MPDSTFRSFHSLSVKHPGFAIHPRLWTSHHLSIVNCTFQQVETGDAYVPVGFYTQTAERLAESAKKLARGDTPDTKFLWVESLLLREGTSPIAFITTPLSFYYGKRRVRLADSHVHIFCIKEEISIPHVDPVMGYYRYNADEQRQKRFRAPRAPSGLNNNPVQRKYDTRYRKVTPEDLRKDPYLVCILLSLAQLQHRKSYGPRGLFLARLLVTHLADHTDAYVYKADIPHQLLESLDHPTRSIEDFDFPTVRYVKVPFKPYSTFAERVQIHLAGAEYSPRPEPGRSDQVASSEPRGKKRKRDE</sequence>
<dbReference type="GeneID" id="70230317"/>
<dbReference type="Proteomes" id="UP000720189">
    <property type="component" value="Unassembled WGS sequence"/>
</dbReference>
<gene>
    <name evidence="2" type="ORF">BKA55DRAFT_697339</name>
</gene>
<evidence type="ECO:0000313" key="2">
    <source>
        <dbReference type="EMBL" id="KAH7222564.1"/>
    </source>
</evidence>
<dbReference type="EMBL" id="JAGMUX010000027">
    <property type="protein sequence ID" value="KAH7222564.1"/>
    <property type="molecule type" value="Genomic_DNA"/>
</dbReference>
<protein>
    <submittedName>
        <fullName evidence="2">Uncharacterized protein</fullName>
    </submittedName>
</protein>
<evidence type="ECO:0000256" key="1">
    <source>
        <dbReference type="SAM" id="MobiDB-lite"/>
    </source>
</evidence>
<comment type="caution">
    <text evidence="2">The sequence shown here is derived from an EMBL/GenBank/DDBJ whole genome shotgun (WGS) entry which is preliminary data.</text>
</comment>
<dbReference type="RefSeq" id="XP_046042187.1">
    <property type="nucleotide sequence ID" value="XM_046200363.1"/>
</dbReference>
<accession>A0A9P9FYZ0</accession>
<dbReference type="AlphaFoldDB" id="A0A9P9FYZ0"/>
<dbReference type="OrthoDB" id="5343483at2759"/>
<proteinExistence type="predicted"/>
<reference evidence="2" key="1">
    <citation type="journal article" date="2021" name="Nat. Commun.">
        <title>Genetic determinants of endophytism in the Arabidopsis root mycobiome.</title>
        <authorList>
            <person name="Mesny F."/>
            <person name="Miyauchi S."/>
            <person name="Thiergart T."/>
            <person name="Pickel B."/>
            <person name="Atanasova L."/>
            <person name="Karlsson M."/>
            <person name="Huettel B."/>
            <person name="Barry K.W."/>
            <person name="Haridas S."/>
            <person name="Chen C."/>
            <person name="Bauer D."/>
            <person name="Andreopoulos W."/>
            <person name="Pangilinan J."/>
            <person name="LaButti K."/>
            <person name="Riley R."/>
            <person name="Lipzen A."/>
            <person name="Clum A."/>
            <person name="Drula E."/>
            <person name="Henrissat B."/>
            <person name="Kohler A."/>
            <person name="Grigoriev I.V."/>
            <person name="Martin F.M."/>
            <person name="Hacquard S."/>
        </authorList>
    </citation>
    <scope>NUCLEOTIDE SEQUENCE</scope>
    <source>
        <strain evidence="2">MPI-CAGE-AT-0023</strain>
    </source>
</reference>
<organism evidence="2 3">
    <name type="scientific">Fusarium redolens</name>
    <dbReference type="NCBI Taxonomy" id="48865"/>
    <lineage>
        <taxon>Eukaryota</taxon>
        <taxon>Fungi</taxon>
        <taxon>Dikarya</taxon>
        <taxon>Ascomycota</taxon>
        <taxon>Pezizomycotina</taxon>
        <taxon>Sordariomycetes</taxon>
        <taxon>Hypocreomycetidae</taxon>
        <taxon>Hypocreales</taxon>
        <taxon>Nectriaceae</taxon>
        <taxon>Fusarium</taxon>
        <taxon>Fusarium redolens species complex</taxon>
    </lineage>
</organism>
<keyword evidence="3" id="KW-1185">Reference proteome</keyword>
<feature type="region of interest" description="Disordered" evidence="1">
    <location>
        <begin position="275"/>
        <end position="303"/>
    </location>
</feature>
<name>A0A9P9FYZ0_FUSRE</name>
<evidence type="ECO:0000313" key="3">
    <source>
        <dbReference type="Proteomes" id="UP000720189"/>
    </source>
</evidence>